<dbReference type="InterPro" id="IPR040706">
    <property type="entry name" value="Zf-MYST"/>
</dbReference>
<feature type="compositionally biased region" description="Low complexity" evidence="13">
    <location>
        <begin position="73"/>
        <end position="98"/>
    </location>
</feature>
<evidence type="ECO:0000256" key="3">
    <source>
        <dbReference type="ARBA" id="ARBA00013184"/>
    </source>
</evidence>
<comment type="similarity">
    <text evidence="2">Belongs to the MYST (SAS/MOZ) family.</text>
</comment>
<keyword evidence="7" id="KW-0862">Zinc</keyword>
<evidence type="ECO:0000256" key="6">
    <source>
        <dbReference type="ARBA" id="ARBA00022771"/>
    </source>
</evidence>
<keyword evidence="4" id="KW-0808">Transferase</keyword>
<dbReference type="Pfam" id="PF11717">
    <property type="entry name" value="Tudor-knot"/>
    <property type="match status" value="1"/>
</dbReference>
<dbReference type="SUPFAM" id="SSF55729">
    <property type="entry name" value="Acyl-CoA N-acyltransferases (Nat)"/>
    <property type="match status" value="1"/>
</dbReference>
<dbReference type="EMBL" id="JAAAIM010001010">
    <property type="protein sequence ID" value="KAG0282743.1"/>
    <property type="molecule type" value="Genomic_DNA"/>
</dbReference>
<comment type="caution">
    <text evidence="15">The sequence shown here is derived from an EMBL/GenBank/DDBJ whole genome shotgun (WGS) entry which is preliminary data.</text>
</comment>
<evidence type="ECO:0000256" key="7">
    <source>
        <dbReference type="ARBA" id="ARBA00022833"/>
    </source>
</evidence>
<protein>
    <recommendedName>
        <fullName evidence="3">histone acetyltransferase</fullName>
        <ecNumber evidence="3">2.3.1.48</ecNumber>
    </recommendedName>
</protein>
<organism evidence="15 16">
    <name type="scientific">Linnemannia gamsii</name>
    <dbReference type="NCBI Taxonomy" id="64522"/>
    <lineage>
        <taxon>Eukaryota</taxon>
        <taxon>Fungi</taxon>
        <taxon>Fungi incertae sedis</taxon>
        <taxon>Mucoromycota</taxon>
        <taxon>Mortierellomycotina</taxon>
        <taxon>Mortierellomycetes</taxon>
        <taxon>Mortierellales</taxon>
        <taxon>Mortierellaceae</taxon>
        <taxon>Linnemannia</taxon>
    </lineage>
</organism>
<dbReference type="Pfam" id="PF01853">
    <property type="entry name" value="MOZ_SAS"/>
    <property type="match status" value="1"/>
</dbReference>
<dbReference type="EC" id="2.3.1.48" evidence="3"/>
<evidence type="ECO:0000256" key="12">
    <source>
        <dbReference type="ARBA" id="ARBA00023315"/>
    </source>
</evidence>
<feature type="region of interest" description="Disordered" evidence="13">
    <location>
        <begin position="124"/>
        <end position="155"/>
    </location>
</feature>
<feature type="region of interest" description="Disordered" evidence="13">
    <location>
        <begin position="73"/>
        <end position="108"/>
    </location>
</feature>
<dbReference type="Gene3D" id="2.30.30.140">
    <property type="match status" value="1"/>
</dbReference>
<dbReference type="PROSITE" id="PS51726">
    <property type="entry name" value="MYST_HAT"/>
    <property type="match status" value="1"/>
</dbReference>
<comment type="subcellular location">
    <subcellularLocation>
        <location evidence="1">Nucleus</location>
    </subcellularLocation>
</comment>
<evidence type="ECO:0000256" key="1">
    <source>
        <dbReference type="ARBA" id="ARBA00004123"/>
    </source>
</evidence>
<feature type="compositionally biased region" description="Low complexity" evidence="13">
    <location>
        <begin position="383"/>
        <end position="398"/>
    </location>
</feature>
<keyword evidence="11" id="KW-0539">Nucleus</keyword>
<dbReference type="InterPro" id="IPR016197">
    <property type="entry name" value="Chromo-like_dom_sf"/>
</dbReference>
<feature type="region of interest" description="Disordered" evidence="13">
    <location>
        <begin position="364"/>
        <end position="438"/>
    </location>
</feature>
<proteinExistence type="inferred from homology"/>
<dbReference type="Proteomes" id="UP001194696">
    <property type="component" value="Unassembled WGS sequence"/>
</dbReference>
<keyword evidence="12" id="KW-0012">Acyltransferase</keyword>
<feature type="compositionally biased region" description="Pro residues" evidence="13">
    <location>
        <begin position="364"/>
        <end position="374"/>
    </location>
</feature>
<dbReference type="Pfam" id="PF17772">
    <property type="entry name" value="zf-MYST"/>
    <property type="match status" value="1"/>
</dbReference>
<dbReference type="InterPro" id="IPR002717">
    <property type="entry name" value="HAT_MYST-type"/>
</dbReference>
<feature type="compositionally biased region" description="Low complexity" evidence="13">
    <location>
        <begin position="452"/>
        <end position="469"/>
    </location>
</feature>
<evidence type="ECO:0000256" key="11">
    <source>
        <dbReference type="ARBA" id="ARBA00023242"/>
    </source>
</evidence>
<evidence type="ECO:0000256" key="8">
    <source>
        <dbReference type="ARBA" id="ARBA00022990"/>
    </source>
</evidence>
<dbReference type="InterPro" id="IPR050603">
    <property type="entry name" value="MYST_HAT"/>
</dbReference>
<dbReference type="PANTHER" id="PTHR10615">
    <property type="entry name" value="HISTONE ACETYLTRANSFERASE"/>
    <property type="match status" value="1"/>
</dbReference>
<dbReference type="InterPro" id="IPR036388">
    <property type="entry name" value="WH-like_DNA-bd_sf"/>
</dbReference>
<dbReference type="Gene3D" id="1.10.10.10">
    <property type="entry name" value="Winged helix-like DNA-binding domain superfamily/Winged helix DNA-binding domain"/>
    <property type="match status" value="1"/>
</dbReference>
<evidence type="ECO:0000259" key="14">
    <source>
        <dbReference type="PROSITE" id="PS51726"/>
    </source>
</evidence>
<keyword evidence="16" id="KW-1185">Reference proteome</keyword>
<dbReference type="Gene3D" id="3.40.630.30">
    <property type="match status" value="1"/>
</dbReference>
<keyword evidence="9" id="KW-0805">Transcription regulation</keyword>
<feature type="region of interest" description="Disordered" evidence="13">
    <location>
        <begin position="452"/>
        <end position="473"/>
    </location>
</feature>
<sequence>MESTKKDKDGAIEIGGFYAIIGKDIREYKVEVLGKRVSELETVVYIHYDGTDKRLDEWVDVTRLTPLKDQKKVTTPVTVGGPGTPGSTATTGSPTSTTDASEAGGRPKRKAIKDEVAALLESMKRPTSRMRSGELGQDGSMSKPISPHGHDHDEEDVPQVRNVEWILYAGYDIATWYYSPYPDEYQDCQRLFICEYCLKYIRQVDSFINHTKTTCKRKRPPGTVVYSKGINKIYKVDGKTNKLYCQNLCLLAKLFLDNKTLYFDVPGFQFFVLTETRTGDRADVPVGFFSKEIVSYDGYNLACILVLPPFQRKSYGKLLIEFSYELTKIEGKVGSPEKPLSDLGKLGYVSYWITAILRELYPRPWPAKRPPPSSQPNRRRSRALSSASGTAAATATSADVVKIEEGSDATTSETDTSLVSIEKVKEEETDEKVDRLQTEAMDVDPSCLLTTTTDATSASTTKQSQAQDTLPQKDKEVAFSVRELAARTGIMEEDLLETLVTMGWMSHWQSISTTSTKTTTVPAAVRNAKRNYRKLKKFQEQQQLFEKLGGAQHHDQDGHGHHYHGHHGHGHGHGHGQGHGHDMDLSGNSGLFRLSHSSSMSSSVAAPTASLTGMFTGAVIGGDGSTPAHGPFSSLSELPLTHSFDPVSILEIPDSEDEATERDADVVEGISLSRGKVVEEGGSKETAETAALTARGVESGDETQQQQQGVRVKVESGIAGGVTSSSAPSASSALSQTTPSKHLTMLNTGEKDVVAVVTMEMVKEYQDRHNIRLDTYLDWNAIDWVAYRSTLEPPH</sequence>
<dbReference type="InterPro" id="IPR025995">
    <property type="entry name" value="Tudor-knot"/>
</dbReference>
<keyword evidence="6" id="KW-0863">Zinc-finger</keyword>
<feature type="compositionally biased region" description="Basic and acidic residues" evidence="13">
    <location>
        <begin position="422"/>
        <end position="437"/>
    </location>
</feature>
<evidence type="ECO:0000256" key="2">
    <source>
        <dbReference type="ARBA" id="ARBA00010107"/>
    </source>
</evidence>
<dbReference type="InterPro" id="IPR016181">
    <property type="entry name" value="Acyl_CoA_acyltransferase"/>
</dbReference>
<name>A0ABQ7JPJ7_9FUNG</name>
<evidence type="ECO:0000256" key="9">
    <source>
        <dbReference type="ARBA" id="ARBA00023015"/>
    </source>
</evidence>
<evidence type="ECO:0000256" key="10">
    <source>
        <dbReference type="ARBA" id="ARBA00023163"/>
    </source>
</evidence>
<gene>
    <name evidence="15" type="primary">KAT8</name>
    <name evidence="15" type="ORF">BGZ96_000174</name>
</gene>
<feature type="compositionally biased region" description="Polar residues" evidence="13">
    <location>
        <begin position="408"/>
        <end position="419"/>
    </location>
</feature>
<feature type="region of interest" description="Disordered" evidence="13">
    <location>
        <begin position="550"/>
        <end position="589"/>
    </location>
</feature>
<dbReference type="Gene3D" id="3.30.60.60">
    <property type="entry name" value="N-acetyl transferase-like"/>
    <property type="match status" value="1"/>
</dbReference>
<evidence type="ECO:0000313" key="15">
    <source>
        <dbReference type="EMBL" id="KAG0282743.1"/>
    </source>
</evidence>
<feature type="domain" description="MYST-type HAT" evidence="14">
    <location>
        <begin position="158"/>
        <end position="452"/>
    </location>
</feature>
<feature type="compositionally biased region" description="Basic residues" evidence="13">
    <location>
        <begin position="561"/>
        <end position="578"/>
    </location>
</feature>
<reference evidence="15 16" key="1">
    <citation type="journal article" date="2020" name="Fungal Divers.">
        <title>Resolving the Mortierellaceae phylogeny through synthesis of multi-gene phylogenetics and phylogenomics.</title>
        <authorList>
            <person name="Vandepol N."/>
            <person name="Liber J."/>
            <person name="Desiro A."/>
            <person name="Na H."/>
            <person name="Kennedy M."/>
            <person name="Barry K."/>
            <person name="Grigoriev I.V."/>
            <person name="Miller A.N."/>
            <person name="O'Donnell K."/>
            <person name="Stajich J.E."/>
            <person name="Bonito G."/>
        </authorList>
    </citation>
    <scope>NUCLEOTIDE SEQUENCE [LARGE SCALE GENOMIC DNA]</scope>
    <source>
        <strain evidence="15 16">AD045</strain>
    </source>
</reference>
<dbReference type="SUPFAM" id="SSF54160">
    <property type="entry name" value="Chromo domain-like"/>
    <property type="match status" value="1"/>
</dbReference>
<evidence type="ECO:0000256" key="13">
    <source>
        <dbReference type="SAM" id="MobiDB-lite"/>
    </source>
</evidence>
<evidence type="ECO:0000256" key="4">
    <source>
        <dbReference type="ARBA" id="ARBA00022679"/>
    </source>
</evidence>
<keyword evidence="10" id="KW-0804">Transcription</keyword>
<evidence type="ECO:0000313" key="16">
    <source>
        <dbReference type="Proteomes" id="UP001194696"/>
    </source>
</evidence>
<evidence type="ECO:0000256" key="5">
    <source>
        <dbReference type="ARBA" id="ARBA00022723"/>
    </source>
</evidence>
<accession>A0ABQ7JPJ7</accession>
<dbReference type="PANTHER" id="PTHR10615:SF219">
    <property type="entry name" value="HISTONE ACETYLTRANSFERASE KAT5"/>
    <property type="match status" value="1"/>
</dbReference>
<keyword evidence="8" id="KW-0007">Acetylation</keyword>
<keyword evidence="5" id="KW-0479">Metal-binding</keyword>